<dbReference type="GO" id="GO:0015929">
    <property type="term" value="F:hexosaminidase activity"/>
    <property type="evidence" value="ECO:0007669"/>
    <property type="project" value="UniProtKB-ARBA"/>
</dbReference>
<accession>A0A6J7HMQ9</accession>
<dbReference type="InterPro" id="IPR051822">
    <property type="entry name" value="Glycosyl_Hydrolase_84"/>
</dbReference>
<sequence length="444" mass="49787">MPMTAFGIRGVIEGFYGKPWSHTERIDMLNFMAKTRMNMYFLAPKDEPGHRRSWQELRPEHEILQLRELVSHATKLEIGFASAVSPGQTITYSDPGELAALKNRLKQYLECGVSAVGVFFDDIPNEFQSQLDAESFSSFAQAHAYIGNEIFNWLTTEYPDATLIICPTVYRGTGKEEYLVELGSALNSHIHLLWTGIQICSFRLDVRDAIIFEQSAHRKALYWDNYPVNDVAMIHELHIGPLRAREAGLVEHSEGLLSNPMWQAEASKIPLWTIADYLADPLAYDPDSSWERALMNVIPNDRDRSAFRSFARTSLGSCLNDDSAPEFSAALAGAAFHYRRKNMKAAVEILSTVADEISKACAVIQSADFTNPKLAIETAPWIADYARGGQILAEIAENLASHPDGTIVHMLAREVLTWRSRIFGDSLHMFLGELADDLNSSEFH</sequence>
<dbReference type="AlphaFoldDB" id="A0A6J7HMQ9"/>
<dbReference type="Pfam" id="PF07555">
    <property type="entry name" value="NAGidase"/>
    <property type="match status" value="1"/>
</dbReference>
<dbReference type="InterPro" id="IPR017853">
    <property type="entry name" value="GH"/>
</dbReference>
<dbReference type="GO" id="GO:1901135">
    <property type="term" value="P:carbohydrate derivative metabolic process"/>
    <property type="evidence" value="ECO:0007669"/>
    <property type="project" value="UniProtKB-ARBA"/>
</dbReference>
<reference evidence="4" key="1">
    <citation type="submission" date="2020-05" db="EMBL/GenBank/DDBJ databases">
        <authorList>
            <person name="Chiriac C."/>
            <person name="Salcher M."/>
            <person name="Ghai R."/>
            <person name="Kavagutti S V."/>
        </authorList>
    </citation>
    <scope>NUCLEOTIDE SEQUENCE</scope>
</reference>
<feature type="domain" description="GH84" evidence="3">
    <location>
        <begin position="7"/>
        <end position="282"/>
    </location>
</feature>
<dbReference type="PROSITE" id="PS52009">
    <property type="entry name" value="GH84"/>
    <property type="match status" value="1"/>
</dbReference>
<dbReference type="PANTHER" id="PTHR13170:SF16">
    <property type="entry name" value="PROTEIN O-GLCNACASE"/>
    <property type="match status" value="1"/>
</dbReference>
<name>A0A6J7HMQ9_9ZZZZ</name>
<dbReference type="SUPFAM" id="SSF51445">
    <property type="entry name" value="(Trans)glycosidases"/>
    <property type="match status" value="1"/>
</dbReference>
<dbReference type="Gene3D" id="3.20.20.80">
    <property type="entry name" value="Glycosidases"/>
    <property type="match status" value="1"/>
</dbReference>
<keyword evidence="1" id="KW-0378">Hydrolase</keyword>
<dbReference type="PANTHER" id="PTHR13170">
    <property type="entry name" value="O-GLCNACASE"/>
    <property type="match status" value="1"/>
</dbReference>
<proteinExistence type="predicted"/>
<evidence type="ECO:0000313" key="4">
    <source>
        <dbReference type="EMBL" id="CAB4921234.1"/>
    </source>
</evidence>
<dbReference type="InterPro" id="IPR011496">
    <property type="entry name" value="O-GlcNAcase_cat"/>
</dbReference>
<gene>
    <name evidence="4" type="ORF">UFOPK3684_00409</name>
</gene>
<organism evidence="4">
    <name type="scientific">freshwater metagenome</name>
    <dbReference type="NCBI Taxonomy" id="449393"/>
    <lineage>
        <taxon>unclassified sequences</taxon>
        <taxon>metagenomes</taxon>
        <taxon>ecological metagenomes</taxon>
    </lineage>
</organism>
<evidence type="ECO:0000256" key="1">
    <source>
        <dbReference type="ARBA" id="ARBA00022801"/>
    </source>
</evidence>
<dbReference type="EMBL" id="CAFBMZ010000019">
    <property type="protein sequence ID" value="CAB4921234.1"/>
    <property type="molecule type" value="Genomic_DNA"/>
</dbReference>
<keyword evidence="2" id="KW-0326">Glycosidase</keyword>
<protein>
    <submittedName>
        <fullName evidence="4">Unannotated protein</fullName>
    </submittedName>
</protein>
<evidence type="ECO:0000256" key="2">
    <source>
        <dbReference type="ARBA" id="ARBA00023295"/>
    </source>
</evidence>
<evidence type="ECO:0000259" key="3">
    <source>
        <dbReference type="PROSITE" id="PS52009"/>
    </source>
</evidence>